<keyword evidence="3" id="KW-0645">Protease</keyword>
<organism evidence="8 9">
    <name type="scientific">Rubus argutus</name>
    <name type="common">Southern blackberry</name>
    <dbReference type="NCBI Taxonomy" id="59490"/>
    <lineage>
        <taxon>Eukaryota</taxon>
        <taxon>Viridiplantae</taxon>
        <taxon>Streptophyta</taxon>
        <taxon>Embryophyta</taxon>
        <taxon>Tracheophyta</taxon>
        <taxon>Spermatophyta</taxon>
        <taxon>Magnoliopsida</taxon>
        <taxon>eudicotyledons</taxon>
        <taxon>Gunneridae</taxon>
        <taxon>Pentapetalae</taxon>
        <taxon>rosids</taxon>
        <taxon>fabids</taxon>
        <taxon>Rosales</taxon>
        <taxon>Rosaceae</taxon>
        <taxon>Rosoideae</taxon>
        <taxon>Rosoideae incertae sedis</taxon>
        <taxon>Rubus</taxon>
    </lineage>
</organism>
<evidence type="ECO:0000313" key="9">
    <source>
        <dbReference type="Proteomes" id="UP001457282"/>
    </source>
</evidence>
<evidence type="ECO:0000256" key="1">
    <source>
        <dbReference type="ARBA" id="ARBA00000707"/>
    </source>
</evidence>
<accession>A0AAW1XVI8</accession>
<evidence type="ECO:0000256" key="2">
    <source>
        <dbReference type="ARBA" id="ARBA00012759"/>
    </source>
</evidence>
<dbReference type="Gene3D" id="3.90.70.40">
    <property type="match status" value="1"/>
</dbReference>
<feature type="domain" description="Josephin" evidence="7">
    <location>
        <begin position="6"/>
        <end position="183"/>
    </location>
</feature>
<dbReference type="AlphaFoldDB" id="A0AAW1XVI8"/>
<proteinExistence type="predicted"/>
<dbReference type="GO" id="GO:0004843">
    <property type="term" value="F:cysteine-type deubiquitinase activity"/>
    <property type="evidence" value="ECO:0007669"/>
    <property type="project" value="UniProtKB-EC"/>
</dbReference>
<dbReference type="Proteomes" id="UP001457282">
    <property type="component" value="Unassembled WGS sequence"/>
</dbReference>
<feature type="active site" evidence="6">
    <location>
        <position position="146"/>
    </location>
</feature>
<reference evidence="8 9" key="1">
    <citation type="journal article" date="2023" name="G3 (Bethesda)">
        <title>A chromosome-length genome assembly and annotation of blackberry (Rubus argutus, cv. 'Hillquist').</title>
        <authorList>
            <person name="Bruna T."/>
            <person name="Aryal R."/>
            <person name="Dudchenko O."/>
            <person name="Sargent D.J."/>
            <person name="Mead D."/>
            <person name="Buti M."/>
            <person name="Cavallini A."/>
            <person name="Hytonen T."/>
            <person name="Andres J."/>
            <person name="Pham M."/>
            <person name="Weisz D."/>
            <person name="Mascagni F."/>
            <person name="Usai G."/>
            <person name="Natali L."/>
            <person name="Bassil N."/>
            <person name="Fernandez G.E."/>
            <person name="Lomsadze A."/>
            <person name="Armour M."/>
            <person name="Olukolu B."/>
            <person name="Poorten T."/>
            <person name="Britton C."/>
            <person name="Davik J."/>
            <person name="Ashrafi H."/>
            <person name="Aiden E.L."/>
            <person name="Borodovsky M."/>
            <person name="Worthington M."/>
        </authorList>
    </citation>
    <scope>NUCLEOTIDE SEQUENCE [LARGE SCALE GENOMIC DNA]</scope>
    <source>
        <strain evidence="8">PI 553951</strain>
    </source>
</reference>
<sequence length="183" mass="21130">MARDNDTQIYHERQRLQFCLLHSLNNLFQQKDAFTRPRLNEIAEKLVLEEPNKETWTPLSVLFKPHHNALTGNYDINVLIAALEDKGKNVVWHDRRKGANSIDLDGPEADLMGILLNVPVKKFAGLWKCRHWVTLRMIDGIWYNLDSDLVAPHPFKDSERVQEFLDCIIGHGGEVLLVLNNKL</sequence>
<dbReference type="Pfam" id="PF02099">
    <property type="entry name" value="Josephin"/>
    <property type="match status" value="1"/>
</dbReference>
<evidence type="ECO:0000256" key="6">
    <source>
        <dbReference type="PROSITE-ProRule" id="PRU00331"/>
    </source>
</evidence>
<evidence type="ECO:0000256" key="3">
    <source>
        <dbReference type="ARBA" id="ARBA00022670"/>
    </source>
</evidence>
<dbReference type="InterPro" id="IPR040053">
    <property type="entry name" value="JOSD1/2"/>
</dbReference>
<name>A0AAW1XVI8_RUBAR</name>
<evidence type="ECO:0000256" key="5">
    <source>
        <dbReference type="ARBA" id="ARBA00022801"/>
    </source>
</evidence>
<dbReference type="PANTHER" id="PTHR13291:SF0">
    <property type="entry name" value="JOSEPHIN-LIKE PROTEIN"/>
    <property type="match status" value="1"/>
</dbReference>
<comment type="catalytic activity">
    <reaction evidence="1">
        <text>Thiol-dependent hydrolysis of ester, thioester, amide, peptide and isopeptide bonds formed by the C-terminal Gly of ubiquitin (a 76-residue protein attached to proteins as an intracellular targeting signal).</text>
        <dbReference type="EC" id="3.4.19.12"/>
    </reaction>
</comment>
<dbReference type="PANTHER" id="PTHR13291">
    <property type="entry name" value="JOSEPHIN 1, 2"/>
    <property type="match status" value="1"/>
</dbReference>
<dbReference type="GO" id="GO:0006508">
    <property type="term" value="P:proteolysis"/>
    <property type="evidence" value="ECO:0007669"/>
    <property type="project" value="UniProtKB-KW"/>
</dbReference>
<dbReference type="SMART" id="SM01246">
    <property type="entry name" value="Josephin"/>
    <property type="match status" value="1"/>
</dbReference>
<dbReference type="GO" id="GO:0016579">
    <property type="term" value="P:protein deubiquitination"/>
    <property type="evidence" value="ECO:0007669"/>
    <property type="project" value="InterPro"/>
</dbReference>
<dbReference type="PROSITE" id="PS50957">
    <property type="entry name" value="JOSEPHIN"/>
    <property type="match status" value="1"/>
</dbReference>
<keyword evidence="5 6" id="KW-0378">Hydrolase</keyword>
<evidence type="ECO:0000259" key="7">
    <source>
        <dbReference type="PROSITE" id="PS50957"/>
    </source>
</evidence>
<feature type="active site" evidence="6">
    <location>
        <position position="131"/>
    </location>
</feature>
<evidence type="ECO:0000256" key="4">
    <source>
        <dbReference type="ARBA" id="ARBA00022786"/>
    </source>
</evidence>
<keyword evidence="4" id="KW-0833">Ubl conjugation pathway</keyword>
<comment type="caution">
    <text evidence="8">The sequence shown here is derived from an EMBL/GenBank/DDBJ whole genome shotgun (WGS) entry which is preliminary data.</text>
</comment>
<dbReference type="EMBL" id="JBEDUW010000003">
    <property type="protein sequence ID" value="KAK9940733.1"/>
    <property type="molecule type" value="Genomic_DNA"/>
</dbReference>
<protein>
    <recommendedName>
        <fullName evidence="2">ubiquitinyl hydrolase 1</fullName>
        <ecNumber evidence="2">3.4.19.12</ecNumber>
    </recommendedName>
</protein>
<evidence type="ECO:0000313" key="8">
    <source>
        <dbReference type="EMBL" id="KAK9940733.1"/>
    </source>
</evidence>
<dbReference type="EC" id="3.4.19.12" evidence="2"/>
<feature type="active site" evidence="6">
    <location>
        <position position="19"/>
    </location>
</feature>
<gene>
    <name evidence="8" type="ORF">M0R45_017376</name>
</gene>
<dbReference type="InterPro" id="IPR006155">
    <property type="entry name" value="Josephin"/>
</dbReference>
<keyword evidence="9" id="KW-1185">Reference proteome</keyword>